<evidence type="ECO:0000313" key="1">
    <source>
        <dbReference type="EMBL" id="MCT7967764.1"/>
    </source>
</evidence>
<name>A0ABT2MSS2_9CYAN</name>
<proteinExistence type="predicted"/>
<organism evidence="1 2">
    <name type="scientific">Laspinema palackyanum D2a</name>
    <dbReference type="NCBI Taxonomy" id="2953684"/>
    <lineage>
        <taxon>Bacteria</taxon>
        <taxon>Bacillati</taxon>
        <taxon>Cyanobacteriota</taxon>
        <taxon>Cyanophyceae</taxon>
        <taxon>Oscillatoriophycideae</taxon>
        <taxon>Oscillatoriales</taxon>
        <taxon>Laspinemataceae</taxon>
        <taxon>Laspinema</taxon>
        <taxon>Laspinema palackyanum</taxon>
    </lineage>
</organism>
<sequence length="58" mass="6854">MKKLPDEKTLLELLEMTKLAEHKARRTNELATDIALKYQNRMREIRETRKGEVSGIQQ</sequence>
<evidence type="ECO:0000313" key="2">
    <source>
        <dbReference type="Proteomes" id="UP001525890"/>
    </source>
</evidence>
<accession>A0ABT2MSS2</accession>
<reference evidence="1 2" key="1">
    <citation type="journal article" date="2022" name="Front. Microbiol.">
        <title>High genomic differentiation and limited gene flow indicate recent cryptic speciation within the genus Laspinema (cyanobacteria).</title>
        <authorList>
            <person name="Stanojkovic A."/>
            <person name="Skoupy S."/>
            <person name="Skaloud P."/>
            <person name="Dvorak P."/>
        </authorList>
    </citation>
    <scope>NUCLEOTIDE SEQUENCE [LARGE SCALE GENOMIC DNA]</scope>
    <source>
        <strain evidence="1 2">D2a</strain>
    </source>
</reference>
<keyword evidence="2" id="KW-1185">Reference proteome</keyword>
<protein>
    <submittedName>
        <fullName evidence="1">Uncharacterized protein</fullName>
    </submittedName>
</protein>
<comment type="caution">
    <text evidence="1">The sequence shown here is derived from an EMBL/GenBank/DDBJ whole genome shotgun (WGS) entry which is preliminary data.</text>
</comment>
<gene>
    <name evidence="1" type="ORF">NG799_15585</name>
</gene>
<dbReference type="Proteomes" id="UP001525890">
    <property type="component" value="Unassembled WGS sequence"/>
</dbReference>
<dbReference type="EMBL" id="JAMXFF010000023">
    <property type="protein sequence ID" value="MCT7967764.1"/>
    <property type="molecule type" value="Genomic_DNA"/>
</dbReference>
<dbReference type="RefSeq" id="WP_368007326.1">
    <property type="nucleotide sequence ID" value="NZ_JAMXFF010000023.1"/>
</dbReference>